<dbReference type="GO" id="GO:0015074">
    <property type="term" value="P:DNA integration"/>
    <property type="evidence" value="ECO:0007669"/>
    <property type="project" value="InterPro"/>
</dbReference>
<protein>
    <recommendedName>
        <fullName evidence="1">Integrase catalytic domain-containing protein</fullName>
    </recommendedName>
</protein>
<comment type="caution">
    <text evidence="2">The sequence shown here is derived from an EMBL/GenBank/DDBJ whole genome shotgun (WGS) entry which is preliminary data.</text>
</comment>
<dbReference type="PROSITE" id="PS50994">
    <property type="entry name" value="INTEGRASE"/>
    <property type="match status" value="1"/>
</dbReference>
<reference evidence="2 3" key="1">
    <citation type="submission" date="2019-03" db="EMBL/GenBank/DDBJ databases">
        <title>Genomic Encyclopedia of Type Strains, Phase IV (KMG-IV): sequencing the most valuable type-strain genomes for metagenomic binning, comparative biology and taxonomic classification.</title>
        <authorList>
            <person name="Goeker M."/>
        </authorList>
    </citation>
    <scope>NUCLEOTIDE SEQUENCE [LARGE SCALE GENOMIC DNA]</scope>
    <source>
        <strain evidence="2 3">DSM 100055</strain>
    </source>
</reference>
<feature type="non-terminal residue" evidence="2">
    <location>
        <position position="1"/>
    </location>
</feature>
<dbReference type="NCBIfam" id="NF033563">
    <property type="entry name" value="transpos_IS30"/>
    <property type="match status" value="1"/>
</dbReference>
<gene>
    <name evidence="2" type="ORF">EV215_1721</name>
</gene>
<dbReference type="InterPro" id="IPR036397">
    <property type="entry name" value="RNaseH_sf"/>
</dbReference>
<evidence type="ECO:0000313" key="3">
    <source>
        <dbReference type="Proteomes" id="UP000294678"/>
    </source>
</evidence>
<dbReference type="RefSeq" id="WP_134113585.1">
    <property type="nucleotide sequence ID" value="NZ_SOBG01000007.1"/>
</dbReference>
<dbReference type="InterPro" id="IPR051917">
    <property type="entry name" value="Transposase-Integrase"/>
</dbReference>
<keyword evidence="3" id="KW-1185">Reference proteome</keyword>
<dbReference type="Gene3D" id="3.30.420.10">
    <property type="entry name" value="Ribonuclease H-like superfamily/Ribonuclease H"/>
    <property type="match status" value="1"/>
</dbReference>
<dbReference type="Proteomes" id="UP000294678">
    <property type="component" value="Unassembled WGS sequence"/>
</dbReference>
<sequence>IIELLANKTQNSVIKALDRLERKIGVKNFREEFKTITTDNGSEFLDYERIEKSYTGSKKKRTTQYFANAYSSWQRGSNENQNKLIRRFLKKGSSFKDLIREEVKEIERWMNNYPRKMFGFKSPNEVYEEKLVKLA</sequence>
<dbReference type="InterPro" id="IPR012337">
    <property type="entry name" value="RNaseH-like_sf"/>
</dbReference>
<dbReference type="PANTHER" id="PTHR10948:SF23">
    <property type="entry name" value="TRANSPOSASE INSI FOR INSERTION SEQUENCE ELEMENT IS30A-RELATED"/>
    <property type="match status" value="1"/>
</dbReference>
<dbReference type="PANTHER" id="PTHR10948">
    <property type="entry name" value="TRANSPOSASE"/>
    <property type="match status" value="1"/>
</dbReference>
<dbReference type="GO" id="GO:0003676">
    <property type="term" value="F:nucleic acid binding"/>
    <property type="evidence" value="ECO:0007669"/>
    <property type="project" value="InterPro"/>
</dbReference>
<evidence type="ECO:0000259" key="1">
    <source>
        <dbReference type="PROSITE" id="PS50994"/>
    </source>
</evidence>
<organism evidence="2 3">
    <name type="scientific">Hypnocyclicus thermotrophus</name>
    <dbReference type="NCBI Taxonomy" id="1627895"/>
    <lineage>
        <taxon>Bacteria</taxon>
        <taxon>Fusobacteriati</taxon>
        <taxon>Fusobacteriota</taxon>
        <taxon>Fusobacteriia</taxon>
        <taxon>Fusobacteriales</taxon>
        <taxon>Fusobacteriaceae</taxon>
        <taxon>Hypnocyclicus</taxon>
    </lineage>
</organism>
<dbReference type="InterPro" id="IPR001584">
    <property type="entry name" value="Integrase_cat-core"/>
</dbReference>
<proteinExistence type="predicted"/>
<dbReference type="GO" id="GO:0004803">
    <property type="term" value="F:transposase activity"/>
    <property type="evidence" value="ECO:0007669"/>
    <property type="project" value="TreeGrafter"/>
</dbReference>
<dbReference type="AlphaFoldDB" id="A0AA46DXS4"/>
<dbReference type="EMBL" id="SOBG01000007">
    <property type="protein sequence ID" value="TDT68654.1"/>
    <property type="molecule type" value="Genomic_DNA"/>
</dbReference>
<accession>A0AA46DXS4</accession>
<dbReference type="GO" id="GO:0032196">
    <property type="term" value="P:transposition"/>
    <property type="evidence" value="ECO:0007669"/>
    <property type="project" value="TreeGrafter"/>
</dbReference>
<dbReference type="GO" id="GO:0005829">
    <property type="term" value="C:cytosol"/>
    <property type="evidence" value="ECO:0007669"/>
    <property type="project" value="TreeGrafter"/>
</dbReference>
<name>A0AA46DXS4_9FUSO</name>
<evidence type="ECO:0000313" key="2">
    <source>
        <dbReference type="EMBL" id="TDT68654.1"/>
    </source>
</evidence>
<feature type="domain" description="Integrase catalytic" evidence="1">
    <location>
        <begin position="1"/>
        <end position="131"/>
    </location>
</feature>
<dbReference type="SUPFAM" id="SSF53098">
    <property type="entry name" value="Ribonuclease H-like"/>
    <property type="match status" value="1"/>
</dbReference>
<dbReference type="InterPro" id="IPR053392">
    <property type="entry name" value="Transposase_IS30-like"/>
</dbReference>